<reference evidence="4 5" key="1">
    <citation type="submission" date="2017-10" db="EMBL/GenBank/DDBJ databases">
        <title>Draft genome of Longibacter Salinarum.</title>
        <authorList>
            <person name="Goh K.M."/>
            <person name="Shamsir M.S."/>
            <person name="Lim S.W."/>
        </authorList>
    </citation>
    <scope>NUCLEOTIDE SEQUENCE [LARGE SCALE GENOMIC DNA]</scope>
    <source>
        <strain evidence="4 5">KCTC 52045</strain>
    </source>
</reference>
<keyword evidence="4" id="KW-0378">Hydrolase</keyword>
<gene>
    <name evidence="4" type="ORF">CRI94_03605</name>
</gene>
<dbReference type="Pfam" id="PF01979">
    <property type="entry name" value="Amidohydro_1"/>
    <property type="match status" value="1"/>
</dbReference>
<evidence type="ECO:0000313" key="5">
    <source>
        <dbReference type="Proteomes" id="UP000220102"/>
    </source>
</evidence>
<feature type="signal peptide" evidence="2">
    <location>
        <begin position="1"/>
        <end position="30"/>
    </location>
</feature>
<sequence length="1097" mass="121069">MIRFRSAAVAAWMAACLALSCFVFSPTALAQSSDDEEWDINAAHGPTETVSFTTTEGTWITVDVHPNGETLVFDLLGDLYTMPASGGEATRITSGPAYDVQPRFSPDGSRIAFTSDRDGGDNLWTIARDGSDPQQVSDESFRLVNGPAWTPDGEYLLGRKHFTSTRSLGAGEVWMYHRSGGSGMQLTERRNDQQDQGNEIAVHPDGRYVFYSEDVTRGPNFRYNKDPNEGIYAIKRLDRKTGEIETLISGPGGASRPVPSPDGKKLAFIRRVRAKTVLYIYDLETGIASPVFDELSFDQQDVWAIFGTYPNFGWMPDSENVVLWAEGKIKKINTSDGSADVIPFEAEVEQTVTAAAEFPVEAHPETIPARMITGATTSPDGRTVVFHANGSLYTKRLPNGTPKRLTDDDHFEYNPAISPDGRTVVYTTWDDENLGAIYAAPLSGGNAEKLTERPGYYHTPRFSPDGSRIVFRRGEGNVLLGTQHGSDPGLYWMDAEGGEMNLIQEDGYDARFDASGERVYFMTGYNVGKSYKSADLDGGHVRDIFSLKYVDTIVPSPDGEWVAFTDLHNAYVAPMPTTGQAIELSKDVTSIPVKQISRDVGIDLHWSADSESVHWMTGPEYFSRSLENTFAFIDGAPEELPAIDTTGTDIGLELETDVPEGTVALTNARIVTMNGDEVIENGTIVIEGNKIAAVGADVEIPDGAHVEDVSGKTIIPGFVDAHAHANHFYSGPTPEQNWGYYANLAYGVTTMHDPSANTQFVFRQSELQKTGRIVAPRVYSTGTILYGADGDFKAEVNSLDDARSHLRRMKAVGAFSVKSYNQPRRNQRQQIMKAARELEMQVMPEGGSTFFHNMTMILDGHTGIEHNLPVSPLYKDVMEVWKATNVGYTPTLVVNYGGPNGEYWWYQKTDVWAKDKLLQFVPRPIVDARSRRVTQIPDEEYQHIEVSAQAKKLIDQGNTVQIGAHGQLQGLGAHWELWMLEQGGFTPHEALRSATLHGAQYLGLDDDLGSLEEGKLADLVVIDGNPLDDLKQTENVDLVMVNGRLFDASTMDQIGNHPEERGPFWFQREAVNDQFIWMPDSFMEEGGATCSCGRGRH</sequence>
<comment type="similarity">
    <text evidence="1">Belongs to the TolB family.</text>
</comment>
<evidence type="ECO:0000313" key="4">
    <source>
        <dbReference type="EMBL" id="PEN14139.1"/>
    </source>
</evidence>
<dbReference type="OrthoDB" id="9815657at2"/>
<dbReference type="Gene3D" id="2.120.10.30">
    <property type="entry name" value="TolB, C-terminal domain"/>
    <property type="match status" value="3"/>
</dbReference>
<dbReference type="InterPro" id="IPR011659">
    <property type="entry name" value="WD40"/>
</dbReference>
<dbReference type="InterPro" id="IPR032466">
    <property type="entry name" value="Metal_Hydrolase"/>
</dbReference>
<dbReference type="PANTHER" id="PTHR36842">
    <property type="entry name" value="PROTEIN TOLB HOMOLOG"/>
    <property type="match status" value="1"/>
</dbReference>
<dbReference type="Proteomes" id="UP000220102">
    <property type="component" value="Unassembled WGS sequence"/>
</dbReference>
<dbReference type="Pfam" id="PF07676">
    <property type="entry name" value="PD40"/>
    <property type="match status" value="3"/>
</dbReference>
<evidence type="ECO:0000259" key="3">
    <source>
        <dbReference type="Pfam" id="PF01979"/>
    </source>
</evidence>
<dbReference type="SUPFAM" id="SSF51338">
    <property type="entry name" value="Composite domain of metallo-dependent hydrolases"/>
    <property type="match status" value="1"/>
</dbReference>
<evidence type="ECO:0000256" key="1">
    <source>
        <dbReference type="ARBA" id="ARBA00009820"/>
    </source>
</evidence>
<accession>A0A2A8CZK0</accession>
<feature type="domain" description="Amidohydrolase-related" evidence="3">
    <location>
        <begin position="713"/>
        <end position="1045"/>
    </location>
</feature>
<keyword evidence="2" id="KW-0732">Signal</keyword>
<dbReference type="InterPro" id="IPR011059">
    <property type="entry name" value="Metal-dep_hydrolase_composite"/>
</dbReference>
<dbReference type="RefSeq" id="WP_098074315.1">
    <property type="nucleotide sequence ID" value="NZ_PDEQ01000002.1"/>
</dbReference>
<name>A0A2A8CZK0_9BACT</name>
<evidence type="ECO:0000256" key="2">
    <source>
        <dbReference type="SAM" id="SignalP"/>
    </source>
</evidence>
<comment type="caution">
    <text evidence="4">The sequence shown here is derived from an EMBL/GenBank/DDBJ whole genome shotgun (WGS) entry which is preliminary data.</text>
</comment>
<feature type="chain" id="PRO_5012270106" evidence="2">
    <location>
        <begin position="31"/>
        <end position="1097"/>
    </location>
</feature>
<dbReference type="Pfam" id="PF26549">
    <property type="entry name" value="Tricorn_N"/>
    <property type="match status" value="1"/>
</dbReference>
<dbReference type="Gene3D" id="3.40.50.10910">
    <property type="entry name" value="Amidohydrolase"/>
    <property type="match status" value="1"/>
</dbReference>
<proteinExistence type="inferred from homology"/>
<dbReference type="AlphaFoldDB" id="A0A2A8CZK0"/>
<dbReference type="SUPFAM" id="SSF82171">
    <property type="entry name" value="DPP6 N-terminal domain-like"/>
    <property type="match status" value="2"/>
</dbReference>
<dbReference type="PANTHER" id="PTHR36842:SF1">
    <property type="entry name" value="PROTEIN TOLB"/>
    <property type="match status" value="1"/>
</dbReference>
<dbReference type="Gene3D" id="2.30.40.10">
    <property type="entry name" value="Urease, subunit C, domain 1"/>
    <property type="match status" value="1"/>
</dbReference>
<organism evidence="4 5">
    <name type="scientific">Longibacter salinarum</name>
    <dbReference type="NCBI Taxonomy" id="1850348"/>
    <lineage>
        <taxon>Bacteria</taxon>
        <taxon>Pseudomonadati</taxon>
        <taxon>Rhodothermota</taxon>
        <taxon>Rhodothermia</taxon>
        <taxon>Rhodothermales</taxon>
        <taxon>Salisaetaceae</taxon>
        <taxon>Longibacter</taxon>
    </lineage>
</organism>
<dbReference type="EMBL" id="PDEQ01000002">
    <property type="protein sequence ID" value="PEN14139.1"/>
    <property type="molecule type" value="Genomic_DNA"/>
</dbReference>
<dbReference type="GO" id="GO:0016810">
    <property type="term" value="F:hydrolase activity, acting on carbon-nitrogen (but not peptide) bonds"/>
    <property type="evidence" value="ECO:0007669"/>
    <property type="project" value="InterPro"/>
</dbReference>
<dbReference type="PROSITE" id="PS51257">
    <property type="entry name" value="PROKAR_LIPOPROTEIN"/>
    <property type="match status" value="1"/>
</dbReference>
<dbReference type="InterPro" id="IPR006680">
    <property type="entry name" value="Amidohydro-rel"/>
</dbReference>
<dbReference type="InterPro" id="IPR011042">
    <property type="entry name" value="6-blade_b-propeller_TolB-like"/>
</dbReference>
<dbReference type="Gene3D" id="1.20.58.520">
    <property type="entry name" value="Amidohydrolase"/>
    <property type="match status" value="1"/>
</dbReference>
<protein>
    <submittedName>
        <fullName evidence="4">Amidohydrolase</fullName>
    </submittedName>
</protein>
<dbReference type="Gene3D" id="3.30.110.90">
    <property type="entry name" value="Amidohydrolase"/>
    <property type="match status" value="1"/>
</dbReference>
<dbReference type="SUPFAM" id="SSF51556">
    <property type="entry name" value="Metallo-dependent hydrolases"/>
    <property type="match status" value="1"/>
</dbReference>
<keyword evidence="5" id="KW-1185">Reference proteome</keyword>